<protein>
    <submittedName>
        <fullName evidence="1">Uncharacterized protein</fullName>
    </submittedName>
</protein>
<evidence type="ECO:0000313" key="2">
    <source>
        <dbReference type="Proteomes" id="UP001054945"/>
    </source>
</evidence>
<accession>A0AAV4XXC6</accession>
<dbReference type="EMBL" id="BPLR01001080">
    <property type="protein sequence ID" value="GIY99731.1"/>
    <property type="molecule type" value="Genomic_DNA"/>
</dbReference>
<reference evidence="1 2" key="1">
    <citation type="submission" date="2021-06" db="EMBL/GenBank/DDBJ databases">
        <title>Caerostris extrusa draft genome.</title>
        <authorList>
            <person name="Kono N."/>
            <person name="Arakawa K."/>
        </authorList>
    </citation>
    <scope>NUCLEOTIDE SEQUENCE [LARGE SCALE GENOMIC DNA]</scope>
</reference>
<gene>
    <name evidence="1" type="primary">X975_26443</name>
    <name evidence="1" type="ORF">CEXT_661911</name>
</gene>
<comment type="caution">
    <text evidence="1">The sequence shown here is derived from an EMBL/GenBank/DDBJ whole genome shotgun (WGS) entry which is preliminary data.</text>
</comment>
<proteinExistence type="predicted"/>
<organism evidence="1 2">
    <name type="scientific">Caerostris extrusa</name>
    <name type="common">Bark spider</name>
    <name type="synonym">Caerostris bankana</name>
    <dbReference type="NCBI Taxonomy" id="172846"/>
    <lineage>
        <taxon>Eukaryota</taxon>
        <taxon>Metazoa</taxon>
        <taxon>Ecdysozoa</taxon>
        <taxon>Arthropoda</taxon>
        <taxon>Chelicerata</taxon>
        <taxon>Arachnida</taxon>
        <taxon>Araneae</taxon>
        <taxon>Araneomorphae</taxon>
        <taxon>Entelegynae</taxon>
        <taxon>Araneoidea</taxon>
        <taxon>Araneidae</taxon>
        <taxon>Caerostris</taxon>
    </lineage>
</organism>
<evidence type="ECO:0000313" key="1">
    <source>
        <dbReference type="EMBL" id="GIY99731.1"/>
    </source>
</evidence>
<keyword evidence="2" id="KW-1185">Reference proteome</keyword>
<sequence length="166" mass="19347">MPVSDLTVENILAEIMKVLQSKKFLQLDTDFNVEVIMVKRSVGAGTKPLHVWRCSEDYIFSPNTRATIPIHVYINNTNQSPDTIRWLQYIAYNEGIAIRHAHKGSGEEQARFYYGRPIFYDPYHVHSMKDVYMATIKEKIDKTSAVIRSQDIHVVKLWELEFTEQK</sequence>
<dbReference type="AlphaFoldDB" id="A0AAV4XXC6"/>
<name>A0AAV4XXC6_CAEEX</name>
<dbReference type="Proteomes" id="UP001054945">
    <property type="component" value="Unassembled WGS sequence"/>
</dbReference>